<organism evidence="1 2">
    <name type="scientific">Xanthomarina spongicola</name>
    <dbReference type="NCBI Taxonomy" id="570520"/>
    <lineage>
        <taxon>Bacteria</taxon>
        <taxon>Pseudomonadati</taxon>
        <taxon>Bacteroidota</taxon>
        <taxon>Flavobacteriia</taxon>
        <taxon>Flavobacteriales</taxon>
        <taxon>Flavobacteriaceae</taxon>
        <taxon>Xanthomarina</taxon>
    </lineage>
</organism>
<reference evidence="1 2" key="1">
    <citation type="submission" date="2018-05" db="EMBL/GenBank/DDBJ databases">
        <title>Genomic Encyclopedia of Archaeal and Bacterial Type Strains, Phase II (KMG-II): from individual species to whole genera.</title>
        <authorList>
            <person name="Goeker M."/>
        </authorList>
    </citation>
    <scope>NUCLEOTIDE SEQUENCE [LARGE SCALE GENOMIC DNA]</scope>
    <source>
        <strain evidence="1 2">DSM 22637</strain>
    </source>
</reference>
<accession>A0A316DLG7</accession>
<protein>
    <submittedName>
        <fullName evidence="1">Uncharacterized protein</fullName>
    </submittedName>
</protein>
<name>A0A316DLG7_9FLAO</name>
<evidence type="ECO:0000313" key="2">
    <source>
        <dbReference type="Proteomes" id="UP000245430"/>
    </source>
</evidence>
<keyword evidence="2" id="KW-1185">Reference proteome</keyword>
<dbReference type="RefSeq" id="WP_146192561.1">
    <property type="nucleotide sequence ID" value="NZ_QGGP01000004.1"/>
</dbReference>
<proteinExistence type="predicted"/>
<comment type="caution">
    <text evidence="1">The sequence shown here is derived from an EMBL/GenBank/DDBJ whole genome shotgun (WGS) entry which is preliminary data.</text>
</comment>
<evidence type="ECO:0000313" key="1">
    <source>
        <dbReference type="EMBL" id="PWK18556.1"/>
    </source>
</evidence>
<gene>
    <name evidence="1" type="ORF">LX78_01863</name>
</gene>
<dbReference type="AlphaFoldDB" id="A0A316DLG7"/>
<dbReference type="EMBL" id="QGGP01000004">
    <property type="protein sequence ID" value="PWK18556.1"/>
    <property type="molecule type" value="Genomic_DNA"/>
</dbReference>
<dbReference type="Proteomes" id="UP000245430">
    <property type="component" value="Unassembled WGS sequence"/>
</dbReference>
<sequence>MKKIILIISILSIHSIYSQKCNLSFDQLVNVLSYSQVEFDTFVLENGFSYNSIDQVYNCDKSKKNNFRNIIMRIEERGMQVLVYSFNEKKKYLKFKEIIDDGELSELNDNSGELSFQYWYKEKNIIIQTNTNYDGSNSYMISIAKVK</sequence>